<comment type="caution">
    <text evidence="7">The sequence shown here is derived from an EMBL/GenBank/DDBJ whole genome shotgun (WGS) entry which is preliminary data.</text>
</comment>
<proteinExistence type="inferred from homology"/>
<dbReference type="PIRSF" id="PIRSF000521">
    <property type="entry name" value="Transaminase_4ab_Lys_Orn"/>
    <property type="match status" value="1"/>
</dbReference>
<dbReference type="EMBL" id="CAJZBQ010000036">
    <property type="protein sequence ID" value="CAG9324402.1"/>
    <property type="molecule type" value="Genomic_DNA"/>
</dbReference>
<evidence type="ECO:0000256" key="2">
    <source>
        <dbReference type="ARBA" id="ARBA00008954"/>
    </source>
</evidence>
<evidence type="ECO:0000313" key="7">
    <source>
        <dbReference type="EMBL" id="CAG9324402.1"/>
    </source>
</evidence>
<evidence type="ECO:0000256" key="3">
    <source>
        <dbReference type="ARBA" id="ARBA00022576"/>
    </source>
</evidence>
<keyword evidence="3" id="KW-0032">Aminotransferase</keyword>
<evidence type="ECO:0000256" key="1">
    <source>
        <dbReference type="ARBA" id="ARBA00001933"/>
    </source>
</evidence>
<keyword evidence="5 6" id="KW-0663">Pyridoxal phosphate</keyword>
<dbReference type="InterPro" id="IPR005814">
    <property type="entry name" value="Aminotrans_3"/>
</dbReference>
<dbReference type="GO" id="GO:0030170">
    <property type="term" value="F:pyridoxal phosphate binding"/>
    <property type="evidence" value="ECO:0007669"/>
    <property type="project" value="InterPro"/>
</dbReference>
<evidence type="ECO:0000313" key="8">
    <source>
        <dbReference type="Proteomes" id="UP001162131"/>
    </source>
</evidence>
<sequence length="468" mass="51482">MLASLIKAVRPSPQFVKYEPKGPIVKTAVPGPESLALLNEYEGLTQDFRTVRFFADYQKSIGNYVVDADGNTLLDAYALNASLPIGYNHPLFLSFLEQANIRPHLIHRSACAVNPSSDWALKLKNTLLPLGPESLSEIFMSCGCGIGATENAMKAASIWYYKNQYGVDFTPEQIKTTIEGKPPGIPDYAFLSLEGAYHGRSIGLLSVSSSSGIDKVDFPSFKWPRAPFPKEKYPITSYSENKAQESQALEATRKIFQTSKVPIVGLLIEPIQNEGTYYASPQYYQQLQSIAKEFKAAVIVDETYSGVGITGKFWAHQHWGIQPDILVFSKKAQVSGYFAKPEFRPPHAFMMMGTWCGDPLRLAQLQGVMNVISCENLVDSASSTGEYLLSGLTAIQTKRDKLANVRGLGLHIAFDMPDKASAWGLCKKLLEKGVHVGVAKDNVIQLRPSLIFGKAHADIFLDALDASL</sequence>
<dbReference type="Proteomes" id="UP001162131">
    <property type="component" value="Unassembled WGS sequence"/>
</dbReference>
<name>A0AAU9JGY9_9CILI</name>
<evidence type="ECO:0000256" key="6">
    <source>
        <dbReference type="RuleBase" id="RU003560"/>
    </source>
</evidence>
<dbReference type="GO" id="GO:0008483">
    <property type="term" value="F:transaminase activity"/>
    <property type="evidence" value="ECO:0007669"/>
    <property type="project" value="UniProtKB-KW"/>
</dbReference>
<dbReference type="PANTHER" id="PTHR43206">
    <property type="entry name" value="AMINOTRANSFERASE"/>
    <property type="match status" value="1"/>
</dbReference>
<evidence type="ECO:0000256" key="5">
    <source>
        <dbReference type="ARBA" id="ARBA00022898"/>
    </source>
</evidence>
<dbReference type="GO" id="GO:0009450">
    <property type="term" value="P:gamma-aminobutyric acid catabolic process"/>
    <property type="evidence" value="ECO:0007669"/>
    <property type="project" value="TreeGrafter"/>
</dbReference>
<keyword evidence="8" id="KW-1185">Reference proteome</keyword>
<gene>
    <name evidence="7" type="ORF">BSTOLATCC_MIC36194</name>
</gene>
<dbReference type="Gene3D" id="3.90.1150.10">
    <property type="entry name" value="Aspartate Aminotransferase, domain 1"/>
    <property type="match status" value="1"/>
</dbReference>
<dbReference type="InterPro" id="IPR015424">
    <property type="entry name" value="PyrdxlP-dep_Trfase"/>
</dbReference>
<dbReference type="Pfam" id="PF00202">
    <property type="entry name" value="Aminotran_3"/>
    <property type="match status" value="1"/>
</dbReference>
<keyword evidence="4" id="KW-0808">Transferase</keyword>
<dbReference type="AlphaFoldDB" id="A0AAU9JGY9"/>
<comment type="cofactor">
    <cofactor evidence="1">
        <name>pyridoxal 5'-phosphate</name>
        <dbReference type="ChEBI" id="CHEBI:597326"/>
    </cofactor>
</comment>
<dbReference type="InterPro" id="IPR015422">
    <property type="entry name" value="PyrdxlP-dep_Trfase_small"/>
</dbReference>
<dbReference type="PANTHER" id="PTHR43206:SF1">
    <property type="entry name" value="4-AMINOBUTYRATE AMINOTRANSFERASE, MITOCHONDRIAL"/>
    <property type="match status" value="1"/>
</dbReference>
<protein>
    <recommendedName>
        <fullName evidence="9">4-aminobutyrate aminotransferase</fullName>
    </recommendedName>
</protein>
<reference evidence="7" key="1">
    <citation type="submission" date="2021-09" db="EMBL/GenBank/DDBJ databases">
        <authorList>
            <consortium name="AG Swart"/>
            <person name="Singh M."/>
            <person name="Singh A."/>
            <person name="Seah K."/>
            <person name="Emmerich C."/>
        </authorList>
    </citation>
    <scope>NUCLEOTIDE SEQUENCE</scope>
    <source>
        <strain evidence="7">ATCC30299</strain>
    </source>
</reference>
<dbReference type="InterPro" id="IPR015421">
    <property type="entry name" value="PyrdxlP-dep_Trfase_major"/>
</dbReference>
<dbReference type="GO" id="GO:0005739">
    <property type="term" value="C:mitochondrion"/>
    <property type="evidence" value="ECO:0007669"/>
    <property type="project" value="TreeGrafter"/>
</dbReference>
<dbReference type="Gene3D" id="3.40.640.10">
    <property type="entry name" value="Type I PLP-dependent aspartate aminotransferase-like (Major domain)"/>
    <property type="match status" value="1"/>
</dbReference>
<evidence type="ECO:0000256" key="4">
    <source>
        <dbReference type="ARBA" id="ARBA00022679"/>
    </source>
</evidence>
<dbReference type="SUPFAM" id="SSF53383">
    <property type="entry name" value="PLP-dependent transferases"/>
    <property type="match status" value="1"/>
</dbReference>
<organism evidence="7 8">
    <name type="scientific">Blepharisma stoltei</name>
    <dbReference type="NCBI Taxonomy" id="1481888"/>
    <lineage>
        <taxon>Eukaryota</taxon>
        <taxon>Sar</taxon>
        <taxon>Alveolata</taxon>
        <taxon>Ciliophora</taxon>
        <taxon>Postciliodesmatophora</taxon>
        <taxon>Heterotrichea</taxon>
        <taxon>Heterotrichida</taxon>
        <taxon>Blepharismidae</taxon>
        <taxon>Blepharisma</taxon>
    </lineage>
</organism>
<accession>A0AAU9JGY9</accession>
<comment type="similarity">
    <text evidence="2 6">Belongs to the class-III pyridoxal-phosphate-dependent aminotransferase family.</text>
</comment>
<evidence type="ECO:0008006" key="9">
    <source>
        <dbReference type="Google" id="ProtNLM"/>
    </source>
</evidence>